<dbReference type="CDD" id="cd07153">
    <property type="entry name" value="Fur_like"/>
    <property type="match status" value="1"/>
</dbReference>
<evidence type="ECO:0000256" key="5">
    <source>
        <dbReference type="ARBA" id="ARBA00023125"/>
    </source>
</evidence>
<dbReference type="HOGENOM" id="CLU_096072_4_2_0"/>
<keyword evidence="4" id="KW-0805">Transcription regulation</keyword>
<evidence type="ECO:0000256" key="3">
    <source>
        <dbReference type="ARBA" id="ARBA00022833"/>
    </source>
</evidence>
<protein>
    <submittedName>
        <fullName evidence="8">Ferric uptake regulator, Fur family</fullName>
    </submittedName>
</protein>
<evidence type="ECO:0000256" key="1">
    <source>
        <dbReference type="ARBA" id="ARBA00007957"/>
    </source>
</evidence>
<dbReference type="Gene3D" id="3.30.1490.190">
    <property type="match status" value="1"/>
</dbReference>
<proteinExistence type="inferred from homology"/>
<comment type="similarity">
    <text evidence="1">Belongs to the Fur family.</text>
</comment>
<dbReference type="GO" id="GO:0000976">
    <property type="term" value="F:transcription cis-regulatory region binding"/>
    <property type="evidence" value="ECO:0007669"/>
    <property type="project" value="TreeGrafter"/>
</dbReference>
<evidence type="ECO:0000256" key="7">
    <source>
        <dbReference type="PIRSR" id="PIRSR602481-1"/>
    </source>
</evidence>
<dbReference type="PANTHER" id="PTHR33202:SF8">
    <property type="entry name" value="PEROXIDE-RESPONSIVE REPRESSOR PERR"/>
    <property type="match status" value="1"/>
</dbReference>
<keyword evidence="5" id="KW-0238">DNA-binding</keyword>
<dbReference type="InterPro" id="IPR036388">
    <property type="entry name" value="WH-like_DNA-bd_sf"/>
</dbReference>
<reference evidence="8" key="1">
    <citation type="journal article" date="2015" name="PeerJ">
        <title>First genomic representation of candidate bacterial phylum KSB3 points to enhanced environmental sensing as a trigger of wastewater bulking.</title>
        <authorList>
            <person name="Sekiguchi Y."/>
            <person name="Ohashi A."/>
            <person name="Parks D.H."/>
            <person name="Yamauchi T."/>
            <person name="Tyson G.W."/>
            <person name="Hugenholtz P."/>
        </authorList>
    </citation>
    <scope>NUCLEOTIDE SEQUENCE [LARGE SCALE GENOMIC DNA]</scope>
</reference>
<dbReference type="EMBL" id="DF820471">
    <property type="protein sequence ID" value="GAK60075.1"/>
    <property type="molecule type" value="Genomic_DNA"/>
</dbReference>
<evidence type="ECO:0000313" key="8">
    <source>
        <dbReference type="EMBL" id="GAK60075.1"/>
    </source>
</evidence>
<dbReference type="Pfam" id="PF01475">
    <property type="entry name" value="FUR"/>
    <property type="match status" value="1"/>
</dbReference>
<dbReference type="AlphaFoldDB" id="A0A081C670"/>
<gene>
    <name evidence="8" type="ORF">U27_07063</name>
</gene>
<dbReference type="GO" id="GO:0008270">
    <property type="term" value="F:zinc ion binding"/>
    <property type="evidence" value="ECO:0007669"/>
    <property type="project" value="TreeGrafter"/>
</dbReference>
<keyword evidence="3 7" id="KW-0862">Zinc</keyword>
<dbReference type="eggNOG" id="COG0735">
    <property type="taxonomic scope" value="Bacteria"/>
</dbReference>
<accession>A0A081C670</accession>
<evidence type="ECO:0000256" key="6">
    <source>
        <dbReference type="ARBA" id="ARBA00023163"/>
    </source>
</evidence>
<keyword evidence="2" id="KW-0678">Repressor</keyword>
<evidence type="ECO:0000313" key="9">
    <source>
        <dbReference type="Proteomes" id="UP000030661"/>
    </source>
</evidence>
<dbReference type="InterPro" id="IPR043135">
    <property type="entry name" value="Fur_C"/>
</dbReference>
<dbReference type="PANTHER" id="PTHR33202">
    <property type="entry name" value="ZINC UPTAKE REGULATION PROTEIN"/>
    <property type="match status" value="1"/>
</dbReference>
<dbReference type="GO" id="GO:0045892">
    <property type="term" value="P:negative regulation of DNA-templated transcription"/>
    <property type="evidence" value="ECO:0007669"/>
    <property type="project" value="TreeGrafter"/>
</dbReference>
<dbReference type="GO" id="GO:0003700">
    <property type="term" value="F:DNA-binding transcription factor activity"/>
    <property type="evidence" value="ECO:0007669"/>
    <property type="project" value="InterPro"/>
</dbReference>
<dbReference type="SUPFAM" id="SSF46785">
    <property type="entry name" value="Winged helix' DNA-binding domain"/>
    <property type="match status" value="1"/>
</dbReference>
<feature type="binding site" evidence="7">
    <location>
        <position position="101"/>
    </location>
    <ligand>
        <name>Zn(2+)</name>
        <dbReference type="ChEBI" id="CHEBI:29105"/>
    </ligand>
</feature>
<dbReference type="InterPro" id="IPR036390">
    <property type="entry name" value="WH_DNA-bd_sf"/>
</dbReference>
<sequence length="152" mass="17569">MTHKDRQRERFEQQCREQGMKLTPQRLIIYDALIDADEHPTVDMIYARVRQTFPTISLDTVHRTLVTFCEMGVASMVEGTGSPKRFEGNLELHHHARCVQCGKIVDFYHQDYDNLTAPPDIQQEFSILKKTVHIEGICSTCRQIQQQDSSCS</sequence>
<comment type="cofactor">
    <cofactor evidence="7">
        <name>Zn(2+)</name>
        <dbReference type="ChEBI" id="CHEBI:29105"/>
    </cofactor>
    <text evidence="7">Binds 1 zinc ion per subunit.</text>
</comment>
<dbReference type="GO" id="GO:1900376">
    <property type="term" value="P:regulation of secondary metabolite biosynthetic process"/>
    <property type="evidence" value="ECO:0007669"/>
    <property type="project" value="TreeGrafter"/>
</dbReference>
<dbReference type="STRING" id="1499967.U27_07063"/>
<dbReference type="Gene3D" id="1.10.10.10">
    <property type="entry name" value="Winged helix-like DNA-binding domain superfamily/Winged helix DNA-binding domain"/>
    <property type="match status" value="1"/>
</dbReference>
<feature type="binding site" evidence="7">
    <location>
        <position position="141"/>
    </location>
    <ligand>
        <name>Zn(2+)</name>
        <dbReference type="ChEBI" id="CHEBI:29105"/>
    </ligand>
</feature>
<keyword evidence="6" id="KW-0804">Transcription</keyword>
<feature type="binding site" evidence="7">
    <location>
        <position position="138"/>
    </location>
    <ligand>
        <name>Zn(2+)</name>
        <dbReference type="ChEBI" id="CHEBI:29105"/>
    </ligand>
</feature>
<feature type="binding site" evidence="7">
    <location>
        <position position="98"/>
    </location>
    <ligand>
        <name>Zn(2+)</name>
        <dbReference type="ChEBI" id="CHEBI:29105"/>
    </ligand>
</feature>
<name>A0A081C670_VECG1</name>
<dbReference type="InterPro" id="IPR002481">
    <property type="entry name" value="FUR"/>
</dbReference>
<dbReference type="Proteomes" id="UP000030661">
    <property type="component" value="Unassembled WGS sequence"/>
</dbReference>
<evidence type="ECO:0000256" key="4">
    <source>
        <dbReference type="ARBA" id="ARBA00023015"/>
    </source>
</evidence>
<keyword evidence="7" id="KW-0479">Metal-binding</keyword>
<organism evidence="8">
    <name type="scientific">Vecturithrix granuli</name>
    <dbReference type="NCBI Taxonomy" id="1499967"/>
    <lineage>
        <taxon>Bacteria</taxon>
        <taxon>Candidatus Moduliflexota</taxon>
        <taxon>Candidatus Vecturitrichia</taxon>
        <taxon>Candidatus Vecturitrichales</taxon>
        <taxon>Candidatus Vecturitrichaceae</taxon>
        <taxon>Candidatus Vecturithrix</taxon>
    </lineage>
</organism>
<evidence type="ECO:0000256" key="2">
    <source>
        <dbReference type="ARBA" id="ARBA00022491"/>
    </source>
</evidence>
<keyword evidence="9" id="KW-1185">Reference proteome</keyword>